<dbReference type="InterPro" id="IPR005537">
    <property type="entry name" value="RAMP_III_fam"/>
</dbReference>
<sequence>MEKIKYKLNLECLSSFNVSSGEGEDGFIKKHTVKYRNKAYIPGSTLKGLIKDNFSKLVESKHKKGDCNCPICSIFGGLEYRPSKIFVDNLYTEERKNIGVKFGNAIDRYKKVAKDMALFSEEVVFNKNFIGYITLYLDEDTKKYKEYVEMAIKMIDCVGGSKSRGHGFVKIDLEEV</sequence>
<accession>A0ABY0QP54</accession>
<dbReference type="PANTHER" id="PTHR35579:SF3">
    <property type="entry name" value="CRISPR SYSTEM CMS ENDORIBONUCLEASE CSM3"/>
    <property type="match status" value="1"/>
</dbReference>
<dbReference type="PANTHER" id="PTHR35579">
    <property type="entry name" value="CRISPR SYSTEM CMS ENDORIBONUCLEASE CSM3"/>
    <property type="match status" value="1"/>
</dbReference>
<feature type="domain" description="CRISPR type III-associated protein" evidence="2">
    <location>
        <begin position="10"/>
        <end position="170"/>
    </location>
</feature>
<comment type="caution">
    <text evidence="3">The sequence shown here is derived from an EMBL/GenBank/DDBJ whole genome shotgun (WGS) entry which is preliminary data.</text>
</comment>
<evidence type="ECO:0000259" key="2">
    <source>
        <dbReference type="Pfam" id="PF03787"/>
    </source>
</evidence>
<reference evidence="3 4" key="1">
    <citation type="submission" date="2016-10" db="EMBL/GenBank/DDBJ databases">
        <authorList>
            <person name="Varghese N."/>
            <person name="Submissions S."/>
        </authorList>
    </citation>
    <scope>NUCLEOTIDE SEQUENCE [LARGE SCALE GENOMIC DNA]</scope>
    <source>
        <strain evidence="3 4">NLAE-zl-C224</strain>
    </source>
</reference>
<dbReference type="Proteomes" id="UP000198811">
    <property type="component" value="Unassembled WGS sequence"/>
</dbReference>
<organism evidence="3 4">
    <name type="scientific">Clostridium cochlearium</name>
    <dbReference type="NCBI Taxonomy" id="1494"/>
    <lineage>
        <taxon>Bacteria</taxon>
        <taxon>Bacillati</taxon>
        <taxon>Bacillota</taxon>
        <taxon>Clostridia</taxon>
        <taxon>Eubacteriales</taxon>
        <taxon>Clostridiaceae</taxon>
        <taxon>Clostridium</taxon>
    </lineage>
</organism>
<dbReference type="CDD" id="cd09726">
    <property type="entry name" value="RAMP_I_III"/>
    <property type="match status" value="1"/>
</dbReference>
<dbReference type="RefSeq" id="WP_089867895.1">
    <property type="nucleotide sequence ID" value="NZ_FNGL01000031.1"/>
</dbReference>
<proteinExistence type="predicted"/>
<dbReference type="Pfam" id="PF03787">
    <property type="entry name" value="RAMPs"/>
    <property type="match status" value="1"/>
</dbReference>
<evidence type="ECO:0000256" key="1">
    <source>
        <dbReference type="ARBA" id="ARBA00023118"/>
    </source>
</evidence>
<name>A0ABY0QP54_CLOCO</name>
<dbReference type="InterPro" id="IPR052216">
    <property type="entry name" value="CRISPR_Csm3_endoribonuclease"/>
</dbReference>
<evidence type="ECO:0000313" key="3">
    <source>
        <dbReference type="EMBL" id="SDL41816.1"/>
    </source>
</evidence>
<protein>
    <submittedName>
        <fullName evidence="3">CRISPR/Cas system CSM-associated protein Csm3, group 7 of RAMP superfamily</fullName>
    </submittedName>
</protein>
<dbReference type="EMBL" id="FNGL01000031">
    <property type="protein sequence ID" value="SDL41816.1"/>
    <property type="molecule type" value="Genomic_DNA"/>
</dbReference>
<keyword evidence="1" id="KW-0051">Antiviral defense</keyword>
<gene>
    <name evidence="3" type="ORF">SAMN05216497_13112</name>
</gene>
<keyword evidence="4" id="KW-1185">Reference proteome</keyword>
<evidence type="ECO:0000313" key="4">
    <source>
        <dbReference type="Proteomes" id="UP000198811"/>
    </source>
</evidence>